<name>A0A8H6G1T1_9LECA</name>
<evidence type="ECO:0000313" key="3">
    <source>
        <dbReference type="Proteomes" id="UP000578531"/>
    </source>
</evidence>
<keyword evidence="3" id="KW-1185">Reference proteome</keyword>
<feature type="region of interest" description="Disordered" evidence="1">
    <location>
        <begin position="1"/>
        <end position="26"/>
    </location>
</feature>
<evidence type="ECO:0000256" key="1">
    <source>
        <dbReference type="SAM" id="MobiDB-lite"/>
    </source>
</evidence>
<dbReference type="GeneID" id="59284475"/>
<dbReference type="AlphaFoldDB" id="A0A8H6G1T1"/>
<dbReference type="RefSeq" id="XP_037168228.1">
    <property type="nucleotide sequence ID" value="XM_037304735.1"/>
</dbReference>
<reference evidence="2 3" key="1">
    <citation type="journal article" date="2020" name="Genomics">
        <title>Complete, high-quality genomes from long-read metagenomic sequencing of two wolf lichen thalli reveals enigmatic genome architecture.</title>
        <authorList>
            <person name="McKenzie S.K."/>
            <person name="Walston R.F."/>
            <person name="Allen J.L."/>
        </authorList>
    </citation>
    <scope>NUCLEOTIDE SEQUENCE [LARGE SCALE GENOMIC DNA]</scope>
    <source>
        <strain evidence="2">WasteWater2</strain>
    </source>
</reference>
<feature type="compositionally biased region" description="Polar residues" evidence="1">
    <location>
        <begin position="9"/>
        <end position="26"/>
    </location>
</feature>
<dbReference type="Proteomes" id="UP000578531">
    <property type="component" value="Unassembled WGS sequence"/>
</dbReference>
<sequence length="143" mass="15602">MATRALQGHLQTSLKPPPATTHSTATGIHKPCLNAMTSSGSLGGCTEIGIRSYWNLSRTVCGELKVGWMQGNTRVNDSHKGSLTRDEAWLHVAKRNGRDELARLGRRAVRWIGKAGCWVNKGDGKLRELGQNKSVPISVCRKV</sequence>
<protein>
    <submittedName>
        <fullName evidence="2">Uncharacterized protein</fullName>
    </submittedName>
</protein>
<gene>
    <name evidence="2" type="ORF">HO173_002804</name>
</gene>
<organism evidence="2 3">
    <name type="scientific">Letharia columbiana</name>
    <dbReference type="NCBI Taxonomy" id="112416"/>
    <lineage>
        <taxon>Eukaryota</taxon>
        <taxon>Fungi</taxon>
        <taxon>Dikarya</taxon>
        <taxon>Ascomycota</taxon>
        <taxon>Pezizomycotina</taxon>
        <taxon>Lecanoromycetes</taxon>
        <taxon>OSLEUM clade</taxon>
        <taxon>Lecanoromycetidae</taxon>
        <taxon>Lecanorales</taxon>
        <taxon>Lecanorineae</taxon>
        <taxon>Parmeliaceae</taxon>
        <taxon>Letharia</taxon>
    </lineage>
</organism>
<accession>A0A8H6G1T1</accession>
<comment type="caution">
    <text evidence="2">The sequence shown here is derived from an EMBL/GenBank/DDBJ whole genome shotgun (WGS) entry which is preliminary data.</text>
</comment>
<proteinExistence type="predicted"/>
<dbReference type="EMBL" id="JACCJC010000007">
    <property type="protein sequence ID" value="KAF6238932.1"/>
    <property type="molecule type" value="Genomic_DNA"/>
</dbReference>
<evidence type="ECO:0000313" key="2">
    <source>
        <dbReference type="EMBL" id="KAF6238932.1"/>
    </source>
</evidence>